<reference evidence="1 2" key="1">
    <citation type="journal article" date="2020" name="ISME J.">
        <title>Uncovering the hidden diversity of litter-decomposition mechanisms in mushroom-forming fungi.</title>
        <authorList>
            <person name="Floudas D."/>
            <person name="Bentzer J."/>
            <person name="Ahren D."/>
            <person name="Johansson T."/>
            <person name="Persson P."/>
            <person name="Tunlid A."/>
        </authorList>
    </citation>
    <scope>NUCLEOTIDE SEQUENCE [LARGE SCALE GENOMIC DNA]</scope>
    <source>
        <strain evidence="1 2">CBS 661.87</strain>
    </source>
</reference>
<dbReference type="Proteomes" id="UP000565441">
    <property type="component" value="Unassembled WGS sequence"/>
</dbReference>
<evidence type="ECO:0000313" key="2">
    <source>
        <dbReference type="Proteomes" id="UP000565441"/>
    </source>
</evidence>
<gene>
    <name evidence="1" type="ORF">D9615_001562</name>
</gene>
<comment type="caution">
    <text evidence="1">The sequence shown here is derived from an EMBL/GenBank/DDBJ whole genome shotgun (WGS) entry which is preliminary data.</text>
</comment>
<sequence length="175" mass="19544">MRMAWPWDGSDNFHASCRLVACQGSGSQSPESPLPTLVSPVAQDIHVFQSRLSDPYPAAFNDFYGLPSNLRSVFKSGIPWYVREGPEVWRILREACPVCDHPLQDRWLEIGQLICDHLDSCDVQWSSIDPVRFAEAGTKETTELYLWIGVIPATLFIEAAKAAAEGCKDILPRVP</sequence>
<name>A0A8H5MAD3_9AGAR</name>
<dbReference type="OrthoDB" id="2355at2759"/>
<evidence type="ECO:0000313" key="1">
    <source>
        <dbReference type="EMBL" id="KAF5386662.1"/>
    </source>
</evidence>
<proteinExistence type="predicted"/>
<keyword evidence="2" id="KW-1185">Reference proteome</keyword>
<dbReference type="EMBL" id="JAACJP010000002">
    <property type="protein sequence ID" value="KAF5386662.1"/>
    <property type="molecule type" value="Genomic_DNA"/>
</dbReference>
<protein>
    <submittedName>
        <fullName evidence="1">Uncharacterized protein</fullName>
    </submittedName>
</protein>
<accession>A0A8H5MAD3</accession>
<dbReference type="AlphaFoldDB" id="A0A8H5MAD3"/>
<organism evidence="1 2">
    <name type="scientific">Tricholomella constricta</name>
    <dbReference type="NCBI Taxonomy" id="117010"/>
    <lineage>
        <taxon>Eukaryota</taxon>
        <taxon>Fungi</taxon>
        <taxon>Dikarya</taxon>
        <taxon>Basidiomycota</taxon>
        <taxon>Agaricomycotina</taxon>
        <taxon>Agaricomycetes</taxon>
        <taxon>Agaricomycetidae</taxon>
        <taxon>Agaricales</taxon>
        <taxon>Tricholomatineae</taxon>
        <taxon>Lyophyllaceae</taxon>
        <taxon>Tricholomella</taxon>
    </lineage>
</organism>